<keyword evidence="7" id="KW-0963">Cytoplasm</keyword>
<evidence type="ECO:0000259" key="25">
    <source>
        <dbReference type="PROSITE" id="PS50853"/>
    </source>
</evidence>
<keyword evidence="26" id="KW-1185">Reference proteome</keyword>
<dbReference type="PRINTS" id="PR00014">
    <property type="entry name" value="FNTYPEIII"/>
</dbReference>
<feature type="domain" description="Ig-like" evidence="24">
    <location>
        <begin position="326"/>
        <end position="415"/>
    </location>
</feature>
<dbReference type="PROSITE" id="PS50011">
    <property type="entry name" value="PROTEIN_KINASE_DOM"/>
    <property type="match status" value="1"/>
</dbReference>
<feature type="region of interest" description="Disordered" evidence="22">
    <location>
        <begin position="985"/>
        <end position="1004"/>
    </location>
</feature>
<sequence>MDFRAQLKSRSGPSPGAELKTSTPQKVDFRSVLGKKPGGSPKPAPATPAPSSAPSDFRSVLSKKKTEEPEKNEQKQTPKAPVPKDKQNGLNSVNGATPEKKNLFEKGPAEKKTNLFEKGKTEPKTTQDVKAPADKKTKIDGDATEKKGTPAAKGIADKKAVDGGVAEKANKVADGGIGKKKDSGVGQKTTSGKAPTFTQTLSDVSVAEGEKLRLQCEVTSDPPAVITWSLDGKVVKPSKFIVLSQEGGLCTLAIDKALPEDKGRYTCKAENSAGKAECSCTVQVADVSDAASGDKNRKSSTATTENEARIKKKPAPKSPTKQASPPQIVQLPGDQTIRAGEKVELLCTFAGATPITCTWLKFKKPIQSGSGGVSIENTETSSQLTIASSEQDHCGCYTLELQNKFGTKQASVNLAVVDKPDPPAGVPAASDIRKSSLTLSWYGPTYDGGSIVKSYNIEIWNSTDKAWTELTSCNSTSYHVQNLLADREYKFRVRAVNKYGVGEPSAESEPVKVGVEEQKAKKEEEEEEAEAAASDDDAEPEQEYRDVVVKKDCSVKDLYDVEDRLGTGKFGQVFKLVEKGTGKVWAGKFIKAFSAKEKENVRQEIGIMNSLHHPKLVQCVDAFEGKSDMVMVMELISGGELFERIVDEDFELTEREVIKYMLQIIDGVQFIHKQGIVHLDLKPENIMCINKTGSKIKLIDFGLARRLEGCDSLKVLFGTPEFVAPEVINYEAISYPTDMWSIGVICYILVSGLSPFMGDNDNETLANVTSATWDFEDEAFDEISDQAKDFISSLLKKDMKARLTCEQCLEHKWLKQDTKNMKAKQLSKERMKKYILRRRWQKTGNAVRAISRFSSMGMLGGVGPKKGSPTEENSSAPFLESAEDDRQPAPPTFTSVIQDVEVVEGSAARFDCVIVGHPDPEVVWYKDDQPIKETRHFQIDYEEDGHCSLVISEVCPDDDAKYTCKAVNSHGEASCTADLLVEFMQEEEAEGEGEEEEEEEEEEE</sequence>
<evidence type="ECO:0000256" key="11">
    <source>
        <dbReference type="ARBA" id="ARBA00022723"/>
    </source>
</evidence>
<dbReference type="FunFam" id="2.60.40.10:FF:000107">
    <property type="entry name" value="Myosin, light chain kinase a"/>
    <property type="match status" value="1"/>
</dbReference>
<keyword evidence="9" id="KW-0597">Phosphoprotein</keyword>
<keyword evidence="19" id="KW-0393">Immunoglobulin domain</keyword>
<evidence type="ECO:0000256" key="22">
    <source>
        <dbReference type="SAM" id="MobiDB-lite"/>
    </source>
</evidence>
<keyword evidence="15" id="KW-0106">Calcium</keyword>
<evidence type="ECO:0000256" key="6">
    <source>
        <dbReference type="ARBA" id="ARBA00021842"/>
    </source>
</evidence>
<feature type="region of interest" description="Disordered" evidence="22">
    <location>
        <begin position="291"/>
        <end position="333"/>
    </location>
</feature>
<evidence type="ECO:0000256" key="5">
    <source>
        <dbReference type="ARBA" id="ARBA00012430"/>
    </source>
</evidence>
<dbReference type="InterPro" id="IPR036116">
    <property type="entry name" value="FN3_sf"/>
</dbReference>
<dbReference type="InterPro" id="IPR036179">
    <property type="entry name" value="Ig-like_dom_sf"/>
</dbReference>
<keyword evidence="18" id="KW-0112">Calmodulin-binding</keyword>
<evidence type="ECO:0000313" key="26">
    <source>
        <dbReference type="Proteomes" id="UP000504632"/>
    </source>
</evidence>
<evidence type="ECO:0000313" key="27">
    <source>
        <dbReference type="RefSeq" id="XP_030637036.1"/>
    </source>
</evidence>
<dbReference type="GO" id="GO:0046872">
    <property type="term" value="F:metal ion binding"/>
    <property type="evidence" value="ECO:0007669"/>
    <property type="project" value="UniProtKB-KW"/>
</dbReference>
<evidence type="ECO:0000256" key="18">
    <source>
        <dbReference type="ARBA" id="ARBA00022860"/>
    </source>
</evidence>
<evidence type="ECO:0000256" key="16">
    <source>
        <dbReference type="ARBA" id="ARBA00022840"/>
    </source>
</evidence>
<evidence type="ECO:0000256" key="21">
    <source>
        <dbReference type="PROSITE-ProRule" id="PRU10141"/>
    </source>
</evidence>
<dbReference type="SUPFAM" id="SSF49265">
    <property type="entry name" value="Fibronectin type III"/>
    <property type="match status" value="1"/>
</dbReference>
<feature type="region of interest" description="Disordered" evidence="22">
    <location>
        <begin position="860"/>
        <end position="891"/>
    </location>
</feature>
<dbReference type="AlphaFoldDB" id="A0A6J2W158"/>
<feature type="binding site" evidence="21">
    <location>
        <position position="588"/>
    </location>
    <ligand>
        <name>ATP</name>
        <dbReference type="ChEBI" id="CHEBI:30616"/>
    </ligand>
</feature>
<evidence type="ECO:0000256" key="7">
    <source>
        <dbReference type="ARBA" id="ARBA00022490"/>
    </source>
</evidence>
<organism evidence="26 27">
    <name type="scientific">Chanos chanos</name>
    <name type="common">Milkfish</name>
    <name type="synonym">Mugil chanos</name>
    <dbReference type="NCBI Taxonomy" id="29144"/>
    <lineage>
        <taxon>Eukaryota</taxon>
        <taxon>Metazoa</taxon>
        <taxon>Chordata</taxon>
        <taxon>Craniata</taxon>
        <taxon>Vertebrata</taxon>
        <taxon>Euteleostomi</taxon>
        <taxon>Actinopterygii</taxon>
        <taxon>Neopterygii</taxon>
        <taxon>Teleostei</taxon>
        <taxon>Ostariophysi</taxon>
        <taxon>Gonorynchiformes</taxon>
        <taxon>Chanidae</taxon>
        <taxon>Chanos</taxon>
    </lineage>
</organism>
<feature type="domain" description="Fibronectin type-III" evidence="25">
    <location>
        <begin position="422"/>
        <end position="516"/>
    </location>
</feature>
<dbReference type="Pfam" id="PF00069">
    <property type="entry name" value="Pkinase"/>
    <property type="match status" value="1"/>
</dbReference>
<reference evidence="27" key="1">
    <citation type="submission" date="2025-08" db="UniProtKB">
        <authorList>
            <consortium name="RefSeq"/>
        </authorList>
    </citation>
    <scope>IDENTIFICATION</scope>
</reference>
<feature type="compositionally biased region" description="Basic and acidic residues" evidence="22">
    <location>
        <begin position="64"/>
        <end position="87"/>
    </location>
</feature>
<dbReference type="GO" id="GO:0003007">
    <property type="term" value="P:heart morphogenesis"/>
    <property type="evidence" value="ECO:0007669"/>
    <property type="project" value="UniProtKB-ARBA"/>
</dbReference>
<evidence type="ECO:0000256" key="10">
    <source>
        <dbReference type="ARBA" id="ARBA00022679"/>
    </source>
</evidence>
<feature type="compositionally biased region" description="Basic and acidic residues" evidence="22">
    <location>
        <begin position="98"/>
        <end position="148"/>
    </location>
</feature>
<dbReference type="Pfam" id="PF07679">
    <property type="entry name" value="I-set"/>
    <property type="match status" value="3"/>
</dbReference>
<dbReference type="GO" id="GO:0005516">
    <property type="term" value="F:calmodulin binding"/>
    <property type="evidence" value="ECO:0007669"/>
    <property type="project" value="UniProtKB-KW"/>
</dbReference>
<feature type="domain" description="Protein kinase" evidence="23">
    <location>
        <begin position="559"/>
        <end position="814"/>
    </location>
</feature>
<protein>
    <recommendedName>
        <fullName evidence="6">Myosin light chain kinase, smooth muscle</fullName>
        <ecNumber evidence="5">2.7.11.18</ecNumber>
    </recommendedName>
    <alternativeName>
        <fullName evidence="20">Telokin</fullName>
    </alternativeName>
</protein>
<keyword evidence="11" id="KW-0479">Metal-binding</keyword>
<evidence type="ECO:0000256" key="8">
    <source>
        <dbReference type="ARBA" id="ARBA00022527"/>
    </source>
</evidence>
<dbReference type="RefSeq" id="XP_030637036.1">
    <property type="nucleotide sequence ID" value="XM_030781176.1"/>
</dbReference>
<dbReference type="Pfam" id="PF00041">
    <property type="entry name" value="fn3"/>
    <property type="match status" value="1"/>
</dbReference>
<dbReference type="InterPro" id="IPR003599">
    <property type="entry name" value="Ig_sub"/>
</dbReference>
<dbReference type="PROSITE" id="PS00108">
    <property type="entry name" value="PROTEIN_KINASE_ST"/>
    <property type="match status" value="1"/>
</dbReference>
<dbReference type="FunFam" id="1.10.510.10:FF:000175">
    <property type="entry name" value="Myosin light chain kinase, smooth muscle"/>
    <property type="match status" value="1"/>
</dbReference>
<feature type="compositionally biased region" description="Basic and acidic residues" evidence="22">
    <location>
        <begin position="514"/>
        <end position="523"/>
    </location>
</feature>
<dbReference type="FunFam" id="2.60.40.10:FF:001127">
    <property type="entry name" value="Myosin, light chain kinase a"/>
    <property type="match status" value="1"/>
</dbReference>
<evidence type="ECO:0000259" key="24">
    <source>
        <dbReference type="PROSITE" id="PS50835"/>
    </source>
</evidence>
<dbReference type="GeneID" id="115817987"/>
<dbReference type="SUPFAM" id="SSF56112">
    <property type="entry name" value="Protein kinase-like (PK-like)"/>
    <property type="match status" value="1"/>
</dbReference>
<gene>
    <name evidence="27" type="primary">mylkb</name>
</gene>
<feature type="domain" description="Ig-like" evidence="24">
    <location>
        <begin position="891"/>
        <end position="980"/>
    </location>
</feature>
<feature type="region of interest" description="Disordered" evidence="22">
    <location>
        <begin position="1"/>
        <end position="155"/>
    </location>
</feature>
<dbReference type="PROSITE" id="PS50853">
    <property type="entry name" value="FN3"/>
    <property type="match status" value="1"/>
</dbReference>
<dbReference type="Gene3D" id="1.10.510.10">
    <property type="entry name" value="Transferase(Phosphotransferase) domain 1"/>
    <property type="match status" value="1"/>
</dbReference>
<dbReference type="Gene3D" id="3.30.200.20">
    <property type="entry name" value="Phosphorylase Kinase, domain 1"/>
    <property type="match status" value="1"/>
</dbReference>
<dbReference type="SMART" id="SM00409">
    <property type="entry name" value="IG"/>
    <property type="match status" value="3"/>
</dbReference>
<evidence type="ECO:0000259" key="23">
    <source>
        <dbReference type="PROSITE" id="PS50011"/>
    </source>
</evidence>
<keyword evidence="10" id="KW-0808">Transferase</keyword>
<keyword evidence="8" id="KW-0723">Serine/threonine-protein kinase</keyword>
<proteinExistence type="inferred from homology"/>
<dbReference type="FunFam" id="2.60.40.10:FF:000580">
    <property type="entry name" value="Myosin light chain kinase, smooth muscle"/>
    <property type="match status" value="1"/>
</dbReference>
<keyword evidence="13 21" id="KW-0547">Nucleotide-binding</keyword>
<dbReference type="InterPro" id="IPR000719">
    <property type="entry name" value="Prot_kinase_dom"/>
</dbReference>
<dbReference type="OrthoDB" id="10260894at2759"/>
<comment type="cofactor">
    <cofactor evidence="2">
        <name>Mg(2+)</name>
        <dbReference type="ChEBI" id="CHEBI:18420"/>
    </cofactor>
</comment>
<feature type="domain" description="Ig-like" evidence="24">
    <location>
        <begin position="195"/>
        <end position="283"/>
    </location>
</feature>
<dbReference type="InterPro" id="IPR003598">
    <property type="entry name" value="Ig_sub2"/>
</dbReference>
<dbReference type="CDD" id="cd00063">
    <property type="entry name" value="FN3"/>
    <property type="match status" value="1"/>
</dbReference>
<evidence type="ECO:0000256" key="15">
    <source>
        <dbReference type="ARBA" id="ARBA00022837"/>
    </source>
</evidence>
<dbReference type="SMART" id="SM00060">
    <property type="entry name" value="FN3"/>
    <property type="match status" value="1"/>
</dbReference>
<evidence type="ECO:0000256" key="3">
    <source>
        <dbReference type="ARBA" id="ARBA00004496"/>
    </source>
</evidence>
<dbReference type="GO" id="GO:0055013">
    <property type="term" value="P:cardiac muscle cell development"/>
    <property type="evidence" value="ECO:0007669"/>
    <property type="project" value="UniProtKB-ARBA"/>
</dbReference>
<evidence type="ECO:0000256" key="20">
    <source>
        <dbReference type="ARBA" id="ARBA00030959"/>
    </source>
</evidence>
<feature type="compositionally biased region" description="Acidic residues" evidence="22">
    <location>
        <begin position="524"/>
        <end position="541"/>
    </location>
</feature>
<dbReference type="SMART" id="SM00220">
    <property type="entry name" value="S_TKc"/>
    <property type="match status" value="1"/>
</dbReference>
<feature type="compositionally biased region" description="Polar residues" evidence="22">
    <location>
        <begin position="186"/>
        <end position="196"/>
    </location>
</feature>
<accession>A0A6J2W158</accession>
<feature type="region of interest" description="Disordered" evidence="22">
    <location>
        <begin position="174"/>
        <end position="196"/>
    </location>
</feature>
<feature type="region of interest" description="Disordered" evidence="22">
    <location>
        <begin position="503"/>
        <end position="545"/>
    </location>
</feature>
<keyword evidence="16 21" id="KW-0067">ATP-binding</keyword>
<dbReference type="EC" id="2.7.11.18" evidence="5"/>
<dbReference type="InterPro" id="IPR017441">
    <property type="entry name" value="Protein_kinase_ATP_BS"/>
</dbReference>
<dbReference type="Gene3D" id="2.60.40.10">
    <property type="entry name" value="Immunoglobulins"/>
    <property type="match status" value="4"/>
</dbReference>
<evidence type="ECO:0000256" key="1">
    <source>
        <dbReference type="ARBA" id="ARBA00001913"/>
    </source>
</evidence>
<dbReference type="PANTHER" id="PTHR47633">
    <property type="entry name" value="IMMUNOGLOBULIN"/>
    <property type="match status" value="1"/>
</dbReference>
<dbReference type="GO" id="GO:0004687">
    <property type="term" value="F:myosin light chain kinase activity"/>
    <property type="evidence" value="ECO:0007669"/>
    <property type="project" value="UniProtKB-EC"/>
</dbReference>
<keyword evidence="14 27" id="KW-0418">Kinase</keyword>
<evidence type="ECO:0000256" key="14">
    <source>
        <dbReference type="ARBA" id="ARBA00022777"/>
    </source>
</evidence>
<evidence type="ECO:0000256" key="17">
    <source>
        <dbReference type="ARBA" id="ARBA00022842"/>
    </source>
</evidence>
<dbReference type="InterPro" id="IPR013098">
    <property type="entry name" value="Ig_I-set"/>
</dbReference>
<dbReference type="PANTHER" id="PTHR47633:SF1">
    <property type="entry name" value="MYOSIN LIGHT CHAIN KINASE, SMOOTH MUSCLE"/>
    <property type="match status" value="1"/>
</dbReference>
<comment type="similarity">
    <text evidence="4">Belongs to the protein kinase superfamily. CAMK Ser/Thr protein kinase family.</text>
</comment>
<dbReference type="GO" id="GO:0005524">
    <property type="term" value="F:ATP binding"/>
    <property type="evidence" value="ECO:0007669"/>
    <property type="project" value="UniProtKB-UniRule"/>
</dbReference>
<dbReference type="InParanoid" id="A0A6J2W158"/>
<comment type="cofactor">
    <cofactor evidence="1">
        <name>Ca(2+)</name>
        <dbReference type="ChEBI" id="CHEBI:29108"/>
    </cofactor>
</comment>
<evidence type="ECO:0000256" key="9">
    <source>
        <dbReference type="ARBA" id="ARBA00022553"/>
    </source>
</evidence>
<dbReference type="PROSITE" id="PS00107">
    <property type="entry name" value="PROTEIN_KINASE_ATP"/>
    <property type="match status" value="1"/>
</dbReference>
<evidence type="ECO:0000256" key="12">
    <source>
        <dbReference type="ARBA" id="ARBA00022737"/>
    </source>
</evidence>
<keyword evidence="17" id="KW-0460">Magnesium</keyword>
<dbReference type="SUPFAM" id="SSF48726">
    <property type="entry name" value="Immunoglobulin"/>
    <property type="match status" value="3"/>
</dbReference>
<dbReference type="PROSITE" id="PS50835">
    <property type="entry name" value="IG_LIKE"/>
    <property type="match status" value="3"/>
</dbReference>
<evidence type="ECO:0000256" key="4">
    <source>
        <dbReference type="ARBA" id="ARBA00006692"/>
    </source>
</evidence>
<comment type="subcellular location">
    <subcellularLocation>
        <location evidence="3">Cytoplasm</location>
    </subcellularLocation>
</comment>
<evidence type="ECO:0000256" key="2">
    <source>
        <dbReference type="ARBA" id="ARBA00001946"/>
    </source>
</evidence>
<dbReference type="GO" id="GO:0005737">
    <property type="term" value="C:cytoplasm"/>
    <property type="evidence" value="ECO:0007669"/>
    <property type="project" value="UniProtKB-SubCell"/>
</dbReference>
<dbReference type="FunFam" id="2.60.40.10:FF:000080">
    <property type="entry name" value="Myosin light chain kinase, smooth muscle"/>
    <property type="match status" value="1"/>
</dbReference>
<dbReference type="InterPro" id="IPR011009">
    <property type="entry name" value="Kinase-like_dom_sf"/>
</dbReference>
<dbReference type="CTD" id="492576"/>
<keyword evidence="12" id="KW-0677">Repeat</keyword>
<dbReference type="InterPro" id="IPR013783">
    <property type="entry name" value="Ig-like_fold"/>
</dbReference>
<dbReference type="InterPro" id="IPR008271">
    <property type="entry name" value="Ser/Thr_kinase_AS"/>
</dbReference>
<evidence type="ECO:0000256" key="13">
    <source>
        <dbReference type="ARBA" id="ARBA00022741"/>
    </source>
</evidence>
<dbReference type="Proteomes" id="UP000504632">
    <property type="component" value="Chromosome 8"/>
</dbReference>
<dbReference type="InterPro" id="IPR007110">
    <property type="entry name" value="Ig-like_dom"/>
</dbReference>
<dbReference type="FunCoup" id="A0A6J2W158">
    <property type="interactions" value="107"/>
</dbReference>
<dbReference type="InterPro" id="IPR003961">
    <property type="entry name" value="FN3_dom"/>
</dbReference>
<evidence type="ECO:0000256" key="19">
    <source>
        <dbReference type="ARBA" id="ARBA00023319"/>
    </source>
</evidence>
<name>A0A6J2W158_CHACN</name>
<dbReference type="SMART" id="SM00408">
    <property type="entry name" value="IGc2"/>
    <property type="match status" value="3"/>
</dbReference>